<organism evidence="1">
    <name type="scientific">Megavirus baoshan</name>
    <dbReference type="NCBI Taxonomy" id="2496520"/>
    <lineage>
        <taxon>Viruses</taxon>
        <taxon>Varidnaviria</taxon>
        <taxon>Bamfordvirae</taxon>
        <taxon>Nucleocytoviricota</taxon>
        <taxon>Megaviricetes</taxon>
        <taxon>Imitervirales</taxon>
        <taxon>Mimiviridae</taxon>
        <taxon>Megamimivirinae</taxon>
        <taxon>Megavirus</taxon>
        <taxon>Megavirus baoshanense</taxon>
    </lineage>
</organism>
<gene>
    <name evidence="1" type="ORF">Mb1015</name>
</gene>
<name>A0A3S8UYP0_9VIRU</name>
<accession>A0A3S8UYP0</accession>
<proteinExistence type="predicted"/>
<protein>
    <submittedName>
        <fullName evidence="1">Uncharacterized protein</fullName>
    </submittedName>
</protein>
<sequence length="291" mass="34493">MHCNHLVTFINSYEFKSSYDRCRDLELYLKNMILDENIFCHIIEILNKVNNNEYIFLENILKKIQPIKPTKYLTIEIICEIIKLVPHHKVNVLLMLEPFIVNLKSNDLVVIFKIVNPSCMSITDIIKSYFHKIPEIKGKDFYAILKNMENGENIEFVTDMKKLEFIEQSVFKLKNYIGFIPEILSCFNDETTIIKTTYYLILYAPNFNISYREFVQICKVLKNNSKSHIISGFLLALVFANKNHKWNFPVKDLTLDELCYRLSQILDTDSYQLFVNIFVNNGFIFKEIIYW</sequence>
<evidence type="ECO:0000313" key="1">
    <source>
        <dbReference type="EMBL" id="AZL89847.1"/>
    </source>
</evidence>
<reference evidence="1" key="1">
    <citation type="submission" date="2018-03" db="EMBL/GenBank/DDBJ databases">
        <title>Draft genome sequences of Megaviruse, new member of the family Mimiviridae isolated from water in Shanghai, China.</title>
        <authorList>
            <person name="Xia Y."/>
        </authorList>
    </citation>
    <scope>NUCLEOTIDE SEQUENCE</scope>
    <source>
        <strain evidence="1">SH</strain>
    </source>
</reference>
<dbReference type="EMBL" id="MH046811">
    <property type="protein sequence ID" value="AZL89847.1"/>
    <property type="molecule type" value="Genomic_DNA"/>
</dbReference>